<keyword evidence="3" id="KW-0902">Two-component regulatory system</keyword>
<reference evidence="6" key="2">
    <citation type="submission" date="2020-09" db="EMBL/GenBank/DDBJ databases">
        <authorList>
            <person name="Sun Q."/>
            <person name="Zhou Y."/>
        </authorList>
    </citation>
    <scope>NUCLEOTIDE SEQUENCE</scope>
    <source>
        <strain evidence="6">CGMCC 1.15478</strain>
    </source>
</reference>
<evidence type="ECO:0000256" key="4">
    <source>
        <dbReference type="SAM" id="Phobius"/>
    </source>
</evidence>
<evidence type="ECO:0000256" key="3">
    <source>
        <dbReference type="ARBA" id="ARBA00023012"/>
    </source>
</evidence>
<evidence type="ECO:0000313" key="7">
    <source>
        <dbReference type="Proteomes" id="UP000641514"/>
    </source>
</evidence>
<evidence type="ECO:0000256" key="1">
    <source>
        <dbReference type="ARBA" id="ARBA00022679"/>
    </source>
</evidence>
<dbReference type="InterPro" id="IPR003594">
    <property type="entry name" value="HATPase_dom"/>
</dbReference>
<dbReference type="InterPro" id="IPR050482">
    <property type="entry name" value="Sensor_HK_TwoCompSys"/>
</dbReference>
<name>A0A916U7T8_9ACTN</name>
<feature type="transmembrane region" description="Helical" evidence="4">
    <location>
        <begin position="59"/>
        <end position="79"/>
    </location>
</feature>
<dbReference type="Proteomes" id="UP000641514">
    <property type="component" value="Unassembled WGS sequence"/>
</dbReference>
<keyword evidence="7" id="KW-1185">Reference proteome</keyword>
<comment type="caution">
    <text evidence="6">The sequence shown here is derived from an EMBL/GenBank/DDBJ whole genome shotgun (WGS) entry which is preliminary data.</text>
</comment>
<keyword evidence="4" id="KW-0812">Transmembrane</keyword>
<organism evidence="6 7">
    <name type="scientific">Hoyosella rhizosphaerae</name>
    <dbReference type="NCBI Taxonomy" id="1755582"/>
    <lineage>
        <taxon>Bacteria</taxon>
        <taxon>Bacillati</taxon>
        <taxon>Actinomycetota</taxon>
        <taxon>Actinomycetes</taxon>
        <taxon>Mycobacteriales</taxon>
        <taxon>Hoyosellaceae</taxon>
        <taxon>Hoyosella</taxon>
    </lineage>
</organism>
<dbReference type="SUPFAM" id="SSF55874">
    <property type="entry name" value="ATPase domain of HSP90 chaperone/DNA topoisomerase II/histidine kinase"/>
    <property type="match status" value="1"/>
</dbReference>
<protein>
    <recommendedName>
        <fullName evidence="5">Histidine kinase/HSP90-like ATPase domain-containing protein</fullName>
    </recommendedName>
</protein>
<feature type="domain" description="Histidine kinase/HSP90-like ATPase" evidence="5">
    <location>
        <begin position="319"/>
        <end position="409"/>
    </location>
</feature>
<feature type="transmembrane region" description="Helical" evidence="4">
    <location>
        <begin position="144"/>
        <end position="163"/>
    </location>
</feature>
<dbReference type="Pfam" id="PF02518">
    <property type="entry name" value="HATPase_c"/>
    <property type="match status" value="1"/>
</dbReference>
<proteinExistence type="predicted"/>
<dbReference type="Gene3D" id="3.30.565.10">
    <property type="entry name" value="Histidine kinase-like ATPase, C-terminal domain"/>
    <property type="match status" value="1"/>
</dbReference>
<evidence type="ECO:0000256" key="2">
    <source>
        <dbReference type="ARBA" id="ARBA00022777"/>
    </source>
</evidence>
<evidence type="ECO:0000313" key="6">
    <source>
        <dbReference type="EMBL" id="GGC63790.1"/>
    </source>
</evidence>
<gene>
    <name evidence="6" type="ORF">GCM10011410_15270</name>
</gene>
<dbReference type="AlphaFoldDB" id="A0A916U7T8"/>
<feature type="transmembrane region" description="Helical" evidence="4">
    <location>
        <begin position="28"/>
        <end position="47"/>
    </location>
</feature>
<dbReference type="EMBL" id="BMJH01000001">
    <property type="protein sequence ID" value="GGC63790.1"/>
    <property type="molecule type" value="Genomic_DNA"/>
</dbReference>
<dbReference type="PANTHER" id="PTHR24421:SF61">
    <property type="entry name" value="OXYGEN SENSOR HISTIDINE KINASE NREB"/>
    <property type="match status" value="1"/>
</dbReference>
<dbReference type="RefSeq" id="WP_188672232.1">
    <property type="nucleotide sequence ID" value="NZ_BMJH01000001.1"/>
</dbReference>
<dbReference type="PANTHER" id="PTHR24421">
    <property type="entry name" value="NITRATE/NITRITE SENSOR PROTEIN NARX-RELATED"/>
    <property type="match status" value="1"/>
</dbReference>
<dbReference type="InterPro" id="IPR036890">
    <property type="entry name" value="HATPase_C_sf"/>
</dbReference>
<reference evidence="6" key="1">
    <citation type="journal article" date="2014" name="Int. J. Syst. Evol. Microbiol.">
        <title>Complete genome sequence of Corynebacterium casei LMG S-19264T (=DSM 44701T), isolated from a smear-ripened cheese.</title>
        <authorList>
            <consortium name="US DOE Joint Genome Institute (JGI-PGF)"/>
            <person name="Walter F."/>
            <person name="Albersmeier A."/>
            <person name="Kalinowski J."/>
            <person name="Ruckert C."/>
        </authorList>
    </citation>
    <scope>NUCLEOTIDE SEQUENCE</scope>
    <source>
        <strain evidence="6">CGMCC 1.15478</strain>
    </source>
</reference>
<keyword evidence="4" id="KW-1133">Transmembrane helix</keyword>
<sequence>MSATAPAEAQPTATVSSDVLRTSSFERVFRIFALLVGFAGVSLGFLNQARIINESAFMAAWWSVPAVISVFATSAILLVGSHLLPISVLRVLLRIHSVGFVVALVTWPLAFPGVALDTHFASWLWSVNALAAMAAAVAWPARVALTYLAVVPMSSVFLNAYAVTTPHWGTIIEDIAMATTAATVYVSMALISLQTGRSLDNTRWHAYSRAANTAAAIARNQERERIDGLIHDGVISTLLNASRGGDTHVLARQARKTIDQLHLMRIGLESSEPFPVDDAIAFLRSTAVDISEDIPVVVSCAPKQQGSNSLIPATVVRALSAGLAEALRNSFRHAAPNGERVQRSVTITVDSRGCTIVVSDNGVGFSLKNVPENRLGLAVSIRGRMSRLAGGFANIDSAPNSGTTVKIGWIRPR</sequence>
<keyword evidence="2" id="KW-0418">Kinase</keyword>
<keyword evidence="1" id="KW-0808">Transferase</keyword>
<evidence type="ECO:0000259" key="5">
    <source>
        <dbReference type="Pfam" id="PF02518"/>
    </source>
</evidence>
<feature type="transmembrane region" description="Helical" evidence="4">
    <location>
        <begin position="175"/>
        <end position="193"/>
    </location>
</feature>
<dbReference type="GO" id="GO:0000160">
    <property type="term" value="P:phosphorelay signal transduction system"/>
    <property type="evidence" value="ECO:0007669"/>
    <property type="project" value="UniProtKB-KW"/>
</dbReference>
<dbReference type="GO" id="GO:0016301">
    <property type="term" value="F:kinase activity"/>
    <property type="evidence" value="ECO:0007669"/>
    <property type="project" value="UniProtKB-KW"/>
</dbReference>
<feature type="transmembrane region" description="Helical" evidence="4">
    <location>
        <begin position="91"/>
        <end position="110"/>
    </location>
</feature>
<feature type="transmembrane region" description="Helical" evidence="4">
    <location>
        <begin position="122"/>
        <end position="139"/>
    </location>
</feature>
<keyword evidence="4" id="KW-0472">Membrane</keyword>
<accession>A0A916U7T8</accession>